<dbReference type="Proteomes" id="UP000051682">
    <property type="component" value="Unassembled WGS sequence"/>
</dbReference>
<comment type="caution">
    <text evidence="1">The sequence shown here is derived from an EMBL/GenBank/DDBJ whole genome shotgun (WGS) entry which is preliminary data.</text>
</comment>
<organism evidence="1 2">
    <name type="scientific">Chryseobacterium aquaticum</name>
    <dbReference type="NCBI Taxonomy" id="452084"/>
    <lineage>
        <taxon>Bacteria</taxon>
        <taxon>Pseudomonadati</taxon>
        <taxon>Bacteroidota</taxon>
        <taxon>Flavobacteriia</taxon>
        <taxon>Flavobacteriales</taxon>
        <taxon>Weeksellaceae</taxon>
        <taxon>Chryseobacterium group</taxon>
        <taxon>Chryseobacterium</taxon>
    </lineage>
</organism>
<protein>
    <recommendedName>
        <fullName evidence="3">Glycosyl transferase family 1 domain-containing protein</fullName>
    </recommendedName>
</protein>
<name>A0A0Q3HPW3_9FLAO</name>
<evidence type="ECO:0000313" key="2">
    <source>
        <dbReference type="Proteomes" id="UP000051682"/>
    </source>
</evidence>
<reference evidence="1 2" key="1">
    <citation type="submission" date="2015-10" db="EMBL/GenBank/DDBJ databases">
        <title>Chryseobacterium aquaticum genome.</title>
        <authorList>
            <person name="Newman J.D."/>
            <person name="Ferguson M.B."/>
            <person name="Miller J.R."/>
        </authorList>
    </citation>
    <scope>NUCLEOTIDE SEQUENCE [LARGE SCALE GENOMIC DNA]</scope>
    <source>
        <strain evidence="1 2">KCTC 12483</strain>
    </source>
</reference>
<dbReference type="AlphaFoldDB" id="A0A0Q3HPW3"/>
<sequence>MKKIAYIEIDTHAEIAQDFMDLMQNSKSFSVDYYFSEKIKNQIREDSQTVHVSDSSMILDQLSEKNYDLVIIGTVHRYFNTFFAVSQKYNISIIVHNLNFSKISKFDLIKNIFKNDQIYRLKLLLKEGLFHARRTYEKASNLLILDRDLASGKLRFFPLFYTKDFEKKENENFTIVIPGGVSQKRRNYQKVFTIIQNLKTEEKFTFVFLGKAKDRELIDVENLSENLPENIKIIYFSERVSSEIFDEWMRKADVLWCPIQEEAEFFSNIEIYGKTKMTGNLGDAIKYGKPAVFPENYSSKLGFIIPEEENVINQFLKLKNFQYDFQKDFSREKIRKDAELLLNQLIST</sequence>
<accession>A0A0Q3HPW3</accession>
<dbReference type="Gene3D" id="3.40.50.2000">
    <property type="entry name" value="Glycogen Phosphorylase B"/>
    <property type="match status" value="1"/>
</dbReference>
<dbReference type="EMBL" id="LLYZ01000012">
    <property type="protein sequence ID" value="KQK24808.1"/>
    <property type="molecule type" value="Genomic_DNA"/>
</dbReference>
<dbReference type="STRING" id="452084.AR438_14065"/>
<evidence type="ECO:0000313" key="1">
    <source>
        <dbReference type="EMBL" id="KQK24808.1"/>
    </source>
</evidence>
<dbReference type="OrthoDB" id="4291430at2"/>
<dbReference type="RefSeq" id="WP_056016313.1">
    <property type="nucleotide sequence ID" value="NZ_LLYZ01000012.1"/>
</dbReference>
<dbReference type="SUPFAM" id="SSF53756">
    <property type="entry name" value="UDP-Glycosyltransferase/glycogen phosphorylase"/>
    <property type="match status" value="1"/>
</dbReference>
<keyword evidence="2" id="KW-1185">Reference proteome</keyword>
<evidence type="ECO:0008006" key="3">
    <source>
        <dbReference type="Google" id="ProtNLM"/>
    </source>
</evidence>
<gene>
    <name evidence="1" type="ORF">AR438_14065</name>
</gene>
<proteinExistence type="predicted"/>